<sequence length="107" mass="11016">MSNMSVFALIVASLIATVYGGAIAPVLPLAASVPYATSYSAHSVNHAIAAPVVAAPAAPIVAAPAAYSALPAAYPYSAYPYSAYPYSAYPYAAYPYSAYPYSVVARR</sequence>
<dbReference type="RefSeq" id="XP_008474665.1">
    <property type="nucleotide sequence ID" value="XM_008476443.2"/>
</dbReference>
<dbReference type="KEGG" id="dci:103511707"/>
<dbReference type="Proteomes" id="UP000079169">
    <property type="component" value="Unplaced"/>
</dbReference>
<gene>
    <name evidence="3" type="primary">LOC103511707</name>
</gene>
<organism evidence="2 3">
    <name type="scientific">Diaphorina citri</name>
    <name type="common">Asian citrus psyllid</name>
    <dbReference type="NCBI Taxonomy" id="121845"/>
    <lineage>
        <taxon>Eukaryota</taxon>
        <taxon>Metazoa</taxon>
        <taxon>Ecdysozoa</taxon>
        <taxon>Arthropoda</taxon>
        <taxon>Hexapoda</taxon>
        <taxon>Insecta</taxon>
        <taxon>Pterygota</taxon>
        <taxon>Neoptera</taxon>
        <taxon>Paraneoptera</taxon>
        <taxon>Hemiptera</taxon>
        <taxon>Sternorrhyncha</taxon>
        <taxon>Psylloidea</taxon>
        <taxon>Psyllidae</taxon>
        <taxon>Diaphorininae</taxon>
        <taxon>Diaphorina</taxon>
    </lineage>
</organism>
<reference evidence="3" key="1">
    <citation type="submission" date="2025-08" db="UniProtKB">
        <authorList>
            <consortium name="RefSeq"/>
        </authorList>
    </citation>
    <scope>IDENTIFICATION</scope>
</reference>
<evidence type="ECO:0000313" key="2">
    <source>
        <dbReference type="Proteomes" id="UP000079169"/>
    </source>
</evidence>
<keyword evidence="1" id="KW-0732">Signal</keyword>
<evidence type="ECO:0000313" key="3">
    <source>
        <dbReference type="RefSeq" id="XP_008474665.1"/>
    </source>
</evidence>
<feature type="signal peptide" evidence="1">
    <location>
        <begin position="1"/>
        <end position="20"/>
    </location>
</feature>
<dbReference type="AlphaFoldDB" id="A0A1S3D568"/>
<dbReference type="OMA" id="MFASTMM"/>
<protein>
    <submittedName>
        <fullName evidence="3">Protein lifeguard 1-like</fullName>
    </submittedName>
</protein>
<dbReference type="PaxDb" id="121845-A0A1S3D568"/>
<name>A0A1S3D568_DIACI</name>
<keyword evidence="2" id="KW-1185">Reference proteome</keyword>
<dbReference type="GeneID" id="103511707"/>
<feature type="chain" id="PRO_5010349694" evidence="1">
    <location>
        <begin position="21"/>
        <end position="107"/>
    </location>
</feature>
<evidence type="ECO:0000256" key="1">
    <source>
        <dbReference type="SAM" id="SignalP"/>
    </source>
</evidence>
<proteinExistence type="predicted"/>
<accession>A0A1S3D568</accession>